<feature type="non-terminal residue" evidence="2">
    <location>
        <position position="1"/>
    </location>
</feature>
<dbReference type="Proteomes" id="UP000726737">
    <property type="component" value="Unassembled WGS sequence"/>
</dbReference>
<keyword evidence="1" id="KW-1133">Transmembrane helix</keyword>
<keyword evidence="1" id="KW-0812">Transmembrane</keyword>
<comment type="caution">
    <text evidence="2">The sequence shown here is derived from an EMBL/GenBank/DDBJ whole genome shotgun (WGS) entry which is preliminary data.</text>
</comment>
<evidence type="ECO:0000313" key="3">
    <source>
        <dbReference type="Proteomes" id="UP000726737"/>
    </source>
</evidence>
<evidence type="ECO:0000313" key="2">
    <source>
        <dbReference type="EMBL" id="KAG0267334.1"/>
    </source>
</evidence>
<sequence>MVKTELLRIARKHQKRGKKMLSIMAVGVTYVAALVMRMQPTSMLPSPSLHFPLASTSHQPASKNVPDQLLTVSTEKQPVVPIQFQLALDALSYLFNDLEKDNGNNLVFITLKDIAYLRTCVQALLAASYHCIYMAARISYTSDESCWIGWGVSRTEGDRNASVERDWAQGRQYYEAYYIFRLAIEDIVSFLKAESSIPTKLSASFEQSLKDLKLETIAH</sequence>
<reference evidence="2" key="1">
    <citation type="journal article" date="2020" name="Fungal Divers.">
        <title>Resolving the Mortierellaceae phylogeny through synthesis of multi-gene phylogenetics and phylogenomics.</title>
        <authorList>
            <person name="Vandepol N."/>
            <person name="Liber J."/>
            <person name="Desiro A."/>
            <person name="Na H."/>
            <person name="Kennedy M."/>
            <person name="Barry K."/>
            <person name="Grigoriev I.V."/>
            <person name="Miller A.N."/>
            <person name="O'Donnell K."/>
            <person name="Stajich J.E."/>
            <person name="Bonito G."/>
        </authorList>
    </citation>
    <scope>NUCLEOTIDE SEQUENCE</scope>
    <source>
        <strain evidence="2">KOD948</strain>
    </source>
</reference>
<feature type="transmembrane region" description="Helical" evidence="1">
    <location>
        <begin position="20"/>
        <end position="38"/>
    </location>
</feature>
<dbReference type="AlphaFoldDB" id="A0A9P6QGG2"/>
<dbReference type="OrthoDB" id="2392168at2759"/>
<keyword evidence="1" id="KW-0472">Membrane</keyword>
<evidence type="ECO:0000256" key="1">
    <source>
        <dbReference type="SAM" id="Phobius"/>
    </source>
</evidence>
<dbReference type="EMBL" id="JAAAJA010000005">
    <property type="protein sequence ID" value="KAG0267334.1"/>
    <property type="molecule type" value="Genomic_DNA"/>
</dbReference>
<accession>A0A9P6QGG2</accession>
<keyword evidence="3" id="KW-1185">Reference proteome</keyword>
<proteinExistence type="predicted"/>
<protein>
    <submittedName>
        <fullName evidence="2">Uncharacterized protein</fullName>
    </submittedName>
</protein>
<organism evidence="2 3">
    <name type="scientific">Mortierella polycephala</name>
    <dbReference type="NCBI Taxonomy" id="41804"/>
    <lineage>
        <taxon>Eukaryota</taxon>
        <taxon>Fungi</taxon>
        <taxon>Fungi incertae sedis</taxon>
        <taxon>Mucoromycota</taxon>
        <taxon>Mortierellomycotina</taxon>
        <taxon>Mortierellomycetes</taxon>
        <taxon>Mortierellales</taxon>
        <taxon>Mortierellaceae</taxon>
        <taxon>Mortierella</taxon>
    </lineage>
</organism>
<gene>
    <name evidence="2" type="ORF">BG011_006751</name>
</gene>
<name>A0A9P6QGG2_9FUNG</name>